<reference evidence="2 3" key="1">
    <citation type="journal article" date="2008" name="BMC Genomics">
        <title>Acidithiobacillus ferrooxidans metabolism: from genome sequence to industrial applications.</title>
        <authorList>
            <person name="Valdes J."/>
            <person name="Pedroso I."/>
            <person name="Quatrini R."/>
            <person name="Dodson R.J."/>
            <person name="Tettelin H."/>
            <person name="Blake R.II."/>
            <person name="Eisen J.A."/>
            <person name="Holmes D.S."/>
        </authorList>
    </citation>
    <scope>NUCLEOTIDE SEQUENCE [LARGE SCALE GENOMIC DNA]</scope>
    <source>
        <strain evidence="3">ATCC 23270 / DSM 14882 / CIP 104768 / NCIMB 8455</strain>
    </source>
</reference>
<dbReference type="Proteomes" id="UP000001362">
    <property type="component" value="Chromosome"/>
</dbReference>
<evidence type="ECO:0000313" key="2">
    <source>
        <dbReference type="EMBL" id="ACK78101.1"/>
    </source>
</evidence>
<accession>B7J5G9</accession>
<proteinExistence type="predicted"/>
<dbReference type="KEGG" id="afr:AFE_2180"/>
<keyword evidence="1" id="KW-0812">Transmembrane</keyword>
<gene>
    <name evidence="2" type="ordered locus">AFE_2180</name>
</gene>
<keyword evidence="1" id="KW-0472">Membrane</keyword>
<dbReference type="STRING" id="243159.AFE_2180"/>
<protein>
    <submittedName>
        <fullName evidence="2">Uncharacterized protein</fullName>
    </submittedName>
</protein>
<evidence type="ECO:0000313" key="3">
    <source>
        <dbReference type="Proteomes" id="UP000001362"/>
    </source>
</evidence>
<dbReference type="PaxDb" id="243159-AFE_2180"/>
<keyword evidence="3" id="KW-1185">Reference proteome</keyword>
<dbReference type="HOGENOM" id="CLU_1227755_0_0_6"/>
<dbReference type="AlphaFoldDB" id="B7J5G9"/>
<keyword evidence="1" id="KW-1133">Transmembrane helix</keyword>
<feature type="transmembrane region" description="Helical" evidence="1">
    <location>
        <begin position="55"/>
        <end position="78"/>
    </location>
</feature>
<organism evidence="2 3">
    <name type="scientific">Acidithiobacillus ferrooxidans (strain ATCC 23270 / DSM 14882 / CIP 104768 / NCIMB 8455)</name>
    <name type="common">Ferrobacillus ferrooxidans (strain ATCC 23270)</name>
    <dbReference type="NCBI Taxonomy" id="243159"/>
    <lineage>
        <taxon>Bacteria</taxon>
        <taxon>Pseudomonadati</taxon>
        <taxon>Pseudomonadota</taxon>
        <taxon>Acidithiobacillia</taxon>
        <taxon>Acidithiobacillales</taxon>
        <taxon>Acidithiobacillaceae</taxon>
        <taxon>Acidithiobacillus</taxon>
    </lineage>
</organism>
<dbReference type="EMBL" id="CP001219">
    <property type="protein sequence ID" value="ACK78101.1"/>
    <property type="molecule type" value="Genomic_DNA"/>
</dbReference>
<name>B7J5G9_ACIF2</name>
<sequence>MDRKPCRNDVPYRSRQAAGAFLWRISDNRRPPYRSAVHCDCLWLPGRRHQPPQKIAAITALLFLHAGASFAAVVDYALPGRKHGGGVRIAAQVLDQRLPKKMPDLWQVLEVALPEHAGNLQTQGGTKAGTGLIHPSGGRPAFGQGNVGDSEGHRQAIESDGRQKIGQIPVLYFLQIPYLDRESRMDVGAVCKAPLMPAGKYLLQGLRHIVAIRHELPVHGRNPLA</sequence>
<evidence type="ECO:0000256" key="1">
    <source>
        <dbReference type="SAM" id="Phobius"/>
    </source>
</evidence>